<proteinExistence type="predicted"/>
<organism evidence="1 2">
    <name type="scientific">Lepagella muris</name>
    <dbReference type="NCBI Taxonomy" id="3032870"/>
    <lineage>
        <taxon>Bacteria</taxon>
        <taxon>Pseudomonadati</taxon>
        <taxon>Bacteroidota</taxon>
        <taxon>Bacteroidia</taxon>
        <taxon>Bacteroidales</taxon>
        <taxon>Muribaculaceae</taxon>
        <taxon>Lepagella</taxon>
    </lineage>
</organism>
<dbReference type="EMBL" id="SRYB01000003">
    <property type="protein sequence ID" value="TGY80361.1"/>
    <property type="molecule type" value="Genomic_DNA"/>
</dbReference>
<sequence length="494" mass="56572">MLQLCAEDTAVKLTVIKDKNKSVNVNSDEWEAALSLNDRNQIEKTGQNIKLILLNDPQLKKVRFDRFTKQDITDCPDFCNERDNRIDDESIGKIAIYIENVYGLQLSQPRIIDMLKTTSKERGFNPVHEFIQSATWDNVERIDTVVIRYLGADDTPLTRMQTRKWMVGAVARAFSPGCKFDHILTFTGPQGVGKSTFLNIIAGNWFSDSFSFAHDDKSKIEDITGAWIVEISELNGMKRAHDAEAAKAFLSRVRDDVRPAYARKSESIPRSNVFAATTNETEFLQSCNGNRRWWVIPIRGTGEVQEWIDALKSEVPQLWAEAYHYYTAGETLFLPPELESEANRRQAEYTTAAGDELLDEIEAFLNRPVPKAYFSWPLGKRAQWQKWAIDPSSFIDDEYRQIGTEPLTIVSPKMIKCELPNDAIRASFRYSAQYINSLMEHIPGWERSEREKVPGMHPDYCGADGRVKRPWIRTEIPKTYLSPTLDFDCKDSPF</sequence>
<evidence type="ECO:0000313" key="2">
    <source>
        <dbReference type="Proteomes" id="UP000306319"/>
    </source>
</evidence>
<protein>
    <submittedName>
        <fullName evidence="1">Virulence-associated E family protein</fullName>
    </submittedName>
</protein>
<comment type="caution">
    <text evidence="1">The sequence shown here is derived from an EMBL/GenBank/DDBJ whole genome shotgun (WGS) entry which is preliminary data.</text>
</comment>
<keyword evidence="2" id="KW-1185">Reference proteome</keyword>
<reference evidence="1" key="1">
    <citation type="submission" date="2019-04" db="EMBL/GenBank/DDBJ databases">
        <title>Microbes associate with the intestines of laboratory mice.</title>
        <authorList>
            <person name="Navarre W."/>
            <person name="Wong E."/>
            <person name="Huang K."/>
            <person name="Tropini C."/>
            <person name="Ng K."/>
            <person name="Yu B."/>
        </authorList>
    </citation>
    <scope>NUCLEOTIDE SEQUENCE</scope>
    <source>
        <strain evidence="1">NM04_E33</strain>
    </source>
</reference>
<evidence type="ECO:0000313" key="1">
    <source>
        <dbReference type="EMBL" id="TGY80361.1"/>
    </source>
</evidence>
<accession>A0AC61RJJ6</accession>
<dbReference type="Proteomes" id="UP000306319">
    <property type="component" value="Unassembled WGS sequence"/>
</dbReference>
<gene>
    <name evidence="1" type="ORF">E5331_03560</name>
</gene>
<name>A0AC61RJJ6_9BACT</name>